<keyword evidence="1" id="KW-1133">Transmembrane helix</keyword>
<evidence type="ECO:0000256" key="1">
    <source>
        <dbReference type="SAM" id="Phobius"/>
    </source>
</evidence>
<feature type="transmembrane region" description="Helical" evidence="1">
    <location>
        <begin position="81"/>
        <end position="100"/>
    </location>
</feature>
<accession>A0A1H7HC71</accession>
<dbReference type="AlphaFoldDB" id="A0A1H7HC71"/>
<evidence type="ECO:0000313" key="2">
    <source>
        <dbReference type="EMBL" id="SEK45735.1"/>
    </source>
</evidence>
<keyword evidence="3" id="KW-1185">Reference proteome</keyword>
<gene>
    <name evidence="2" type="ORF">SAMN05216262_101406</name>
</gene>
<dbReference type="EMBL" id="FOBI01000001">
    <property type="protein sequence ID" value="SEK45735.1"/>
    <property type="molecule type" value="Genomic_DNA"/>
</dbReference>
<protein>
    <recommendedName>
        <fullName evidence="4">DUF3379 domain-containing protein</fullName>
    </recommendedName>
</protein>
<keyword evidence="1" id="KW-0812">Transmembrane</keyword>
<dbReference type="Proteomes" id="UP000199297">
    <property type="component" value="Unassembled WGS sequence"/>
</dbReference>
<sequence length="237" mass="26820">MDDLQFRRSILADPNHRDDAINAKIKQDPVNKKFTQDVTALDDDIAQALNINVPSELVNKLMLRQTFASHQQQKSKTRMHLAMAASVAIVMGLMINIMLFSSTYKNLGDYAIAHVNHEAEYFSNQSEAAISLASLNEKMAVFNGRFAKAFGKLLFADYCRFDGNKSLHLVFQGKTSPVNVFVLPNNEDIKFVAQFSDDKLQGRSLHFKQSNVIVVGDKQEPINLWQERLNQNISWSI</sequence>
<dbReference type="InterPro" id="IPR021806">
    <property type="entry name" value="DUF3379"/>
</dbReference>
<dbReference type="Pfam" id="PF11859">
    <property type="entry name" value="DUF3379"/>
    <property type="match status" value="1"/>
</dbReference>
<keyword evidence="1" id="KW-0472">Membrane</keyword>
<proteinExistence type="predicted"/>
<name>A0A1H7HC71_9GAMM</name>
<dbReference type="RefSeq" id="WP_085282535.1">
    <property type="nucleotide sequence ID" value="NZ_FOBI01000001.1"/>
</dbReference>
<dbReference type="STRING" id="641665.GCA_002104455_00299"/>
<evidence type="ECO:0008006" key="4">
    <source>
        <dbReference type="Google" id="ProtNLM"/>
    </source>
</evidence>
<reference evidence="3" key="1">
    <citation type="submission" date="2016-10" db="EMBL/GenBank/DDBJ databases">
        <authorList>
            <person name="Varghese N."/>
            <person name="Submissions S."/>
        </authorList>
    </citation>
    <scope>NUCLEOTIDE SEQUENCE [LARGE SCALE GENOMIC DNA]</scope>
    <source>
        <strain evidence="3">CGMCC 1.9127</strain>
    </source>
</reference>
<organism evidence="2 3">
    <name type="scientific">Colwellia chukchiensis</name>
    <dbReference type="NCBI Taxonomy" id="641665"/>
    <lineage>
        <taxon>Bacteria</taxon>
        <taxon>Pseudomonadati</taxon>
        <taxon>Pseudomonadota</taxon>
        <taxon>Gammaproteobacteria</taxon>
        <taxon>Alteromonadales</taxon>
        <taxon>Colwelliaceae</taxon>
        <taxon>Colwellia</taxon>
    </lineage>
</organism>
<evidence type="ECO:0000313" key="3">
    <source>
        <dbReference type="Proteomes" id="UP000199297"/>
    </source>
</evidence>
<dbReference type="OrthoDB" id="6195578at2"/>